<proteinExistence type="predicted"/>
<reference evidence="1" key="1">
    <citation type="submission" date="2022-07" db="EMBL/GenBank/DDBJ databases">
        <title>Phylogenomic reconstructions and comparative analyses of Kickxellomycotina fungi.</title>
        <authorList>
            <person name="Reynolds N.K."/>
            <person name="Stajich J.E."/>
            <person name="Barry K."/>
            <person name="Grigoriev I.V."/>
            <person name="Crous P."/>
            <person name="Smith M.E."/>
        </authorList>
    </citation>
    <scope>NUCLEOTIDE SEQUENCE</scope>
    <source>
        <strain evidence="1">Benny 63K</strain>
    </source>
</reference>
<organism evidence="1 2">
    <name type="scientific">Kickxella alabastrina</name>
    <dbReference type="NCBI Taxonomy" id="61397"/>
    <lineage>
        <taxon>Eukaryota</taxon>
        <taxon>Fungi</taxon>
        <taxon>Fungi incertae sedis</taxon>
        <taxon>Zoopagomycota</taxon>
        <taxon>Kickxellomycotina</taxon>
        <taxon>Kickxellomycetes</taxon>
        <taxon>Kickxellales</taxon>
        <taxon>Kickxellaceae</taxon>
        <taxon>Kickxella</taxon>
    </lineage>
</organism>
<evidence type="ECO:0000313" key="1">
    <source>
        <dbReference type="EMBL" id="KAJ1887855.1"/>
    </source>
</evidence>
<evidence type="ECO:0000313" key="2">
    <source>
        <dbReference type="Proteomes" id="UP001150581"/>
    </source>
</evidence>
<protein>
    <submittedName>
        <fullName evidence="1">Uncharacterized protein</fullName>
    </submittedName>
</protein>
<dbReference type="Proteomes" id="UP001150581">
    <property type="component" value="Unassembled WGS sequence"/>
</dbReference>
<sequence>DTKEPRCFVDLNDATRVVDHHADKTRRAVPTSPMASRFGNADLVLSPQMRRRQTHKRNNSDHTSRDGGLAAATAARGSAERSGSRHYSSGLGYASDSEPADTVDIADPALQQSTMRRRQNQPPLRGAADSRNFSVNSRDNPLDNVVQHSFSIEFREGGAIEFYTESEKEKRVWVEIMKCVIGSIPKIPSWLIKLLHADVSERMESESVIASETSVVTSISTPSSKFQELTHPHNLYQ</sequence>
<comment type="caution">
    <text evidence="1">The sequence shown here is derived from an EMBL/GenBank/DDBJ whole genome shotgun (WGS) entry which is preliminary data.</text>
</comment>
<name>A0ACC1I6A5_9FUNG</name>
<dbReference type="EMBL" id="JANBPG010001894">
    <property type="protein sequence ID" value="KAJ1887855.1"/>
    <property type="molecule type" value="Genomic_DNA"/>
</dbReference>
<feature type="non-terminal residue" evidence="1">
    <location>
        <position position="1"/>
    </location>
</feature>
<gene>
    <name evidence="1" type="ORF">LPJ66_008891</name>
</gene>
<keyword evidence="2" id="KW-1185">Reference proteome</keyword>
<accession>A0ACC1I6A5</accession>